<dbReference type="FunFam" id="3.40.50.1000:FF:000022">
    <property type="entry name" value="Phosphoglycolate phosphatase"/>
    <property type="match status" value="1"/>
</dbReference>
<dbReference type="AlphaFoldDB" id="E9SED2"/>
<sequence length="217" mass="24053">MSRYKVLLFDLDGTLMDTAPGIFSTVRYTLAKLGVEEPPQLKKFLGPPLLRSMMDYCGLDEERAWQAVRIYREKYPKDDLYNSEKFDGVEELLAGLKAEGYTLGVATSKPEPFARSLLKRFGLDKYFDYIGGSGVDGTRDNKKLVIEYVLENLGQPDRSKVLMIGDREHDIIGAEQCGIDGLYALWGYGSAEEAAECGAAFTAATPEECGRHIAAAE</sequence>
<dbReference type="PANTHER" id="PTHR43434:SF20">
    <property type="entry name" value="5'-NUCLEOTIDASE"/>
    <property type="match status" value="1"/>
</dbReference>
<dbReference type="GO" id="GO:0004713">
    <property type="term" value="F:protein tyrosine kinase activity"/>
    <property type="evidence" value="ECO:0007669"/>
    <property type="project" value="TreeGrafter"/>
</dbReference>
<gene>
    <name evidence="1" type="ORF">CUS_5962</name>
</gene>
<reference evidence="1 2" key="1">
    <citation type="submission" date="2011-02" db="EMBL/GenBank/DDBJ databases">
        <authorList>
            <person name="Nelson K.E."/>
            <person name="Sutton G."/>
            <person name="Torralba M."/>
            <person name="Durkin S."/>
            <person name="Harkins D."/>
            <person name="Montgomery R."/>
            <person name="Ziemer C."/>
            <person name="Klaassens E."/>
            <person name="Ocuiv P."/>
            <person name="Morrison M."/>
        </authorList>
    </citation>
    <scope>NUCLEOTIDE SEQUENCE [LARGE SCALE GENOMIC DNA]</scope>
    <source>
        <strain evidence="1 2">8</strain>
    </source>
</reference>
<dbReference type="InterPro" id="IPR041492">
    <property type="entry name" value="HAD_2"/>
</dbReference>
<dbReference type="OrthoDB" id="9792518at2"/>
<dbReference type="InterPro" id="IPR006439">
    <property type="entry name" value="HAD-SF_hydro_IA"/>
</dbReference>
<dbReference type="Pfam" id="PF13419">
    <property type="entry name" value="HAD_2"/>
    <property type="match status" value="1"/>
</dbReference>
<dbReference type="GO" id="GO:0005829">
    <property type="term" value="C:cytosol"/>
    <property type="evidence" value="ECO:0007669"/>
    <property type="project" value="TreeGrafter"/>
</dbReference>
<dbReference type="GO" id="GO:0016787">
    <property type="term" value="F:hydrolase activity"/>
    <property type="evidence" value="ECO:0007669"/>
    <property type="project" value="UniProtKB-KW"/>
</dbReference>
<comment type="caution">
    <text evidence="1">The sequence shown here is derived from an EMBL/GenBank/DDBJ whole genome shotgun (WGS) entry which is preliminary data.</text>
</comment>
<name>E9SED2_RUMAL</name>
<accession>E9SED2</accession>
<dbReference type="eggNOG" id="COG0546">
    <property type="taxonomic scope" value="Bacteria"/>
</dbReference>
<evidence type="ECO:0000313" key="1">
    <source>
        <dbReference type="EMBL" id="EGC02417.1"/>
    </source>
</evidence>
<dbReference type="Proteomes" id="UP000004259">
    <property type="component" value="Unassembled WGS sequence"/>
</dbReference>
<dbReference type="SUPFAM" id="SSF56784">
    <property type="entry name" value="HAD-like"/>
    <property type="match status" value="1"/>
</dbReference>
<dbReference type="Gene3D" id="3.40.50.1000">
    <property type="entry name" value="HAD superfamily/HAD-like"/>
    <property type="match status" value="1"/>
</dbReference>
<dbReference type="InterPro" id="IPR023198">
    <property type="entry name" value="PGP-like_dom2"/>
</dbReference>
<dbReference type="Gene3D" id="1.10.150.240">
    <property type="entry name" value="Putative phosphatase, domain 2"/>
    <property type="match status" value="1"/>
</dbReference>
<dbReference type="PANTHER" id="PTHR43434">
    <property type="entry name" value="PHOSPHOGLYCOLATE PHOSPHATASE"/>
    <property type="match status" value="1"/>
</dbReference>
<dbReference type="EMBL" id="ADKM02000095">
    <property type="protein sequence ID" value="EGC02417.1"/>
    <property type="molecule type" value="Genomic_DNA"/>
</dbReference>
<dbReference type="InterPro" id="IPR036412">
    <property type="entry name" value="HAD-like_sf"/>
</dbReference>
<proteinExistence type="predicted"/>
<organism evidence="1 2">
    <name type="scientific">Ruminococcus albus 8</name>
    <dbReference type="NCBI Taxonomy" id="246199"/>
    <lineage>
        <taxon>Bacteria</taxon>
        <taxon>Bacillati</taxon>
        <taxon>Bacillota</taxon>
        <taxon>Clostridia</taxon>
        <taxon>Eubacteriales</taxon>
        <taxon>Oscillospiraceae</taxon>
        <taxon>Ruminococcus</taxon>
    </lineage>
</organism>
<evidence type="ECO:0000313" key="2">
    <source>
        <dbReference type="Proteomes" id="UP000004259"/>
    </source>
</evidence>
<dbReference type="InterPro" id="IPR050155">
    <property type="entry name" value="HAD-like_hydrolase_sf"/>
</dbReference>
<protein>
    <submittedName>
        <fullName evidence="1">HAD hydrolase, family IA, variant 1</fullName>
    </submittedName>
</protein>
<dbReference type="RefSeq" id="WP_002851081.1">
    <property type="nucleotide sequence ID" value="NZ_ADKM02000095.1"/>
</dbReference>
<keyword evidence="2" id="KW-1185">Reference proteome</keyword>
<keyword evidence="1" id="KW-0378">Hydrolase</keyword>
<dbReference type="InterPro" id="IPR023214">
    <property type="entry name" value="HAD_sf"/>
</dbReference>
<dbReference type="STRING" id="246199.CUS_5962"/>
<dbReference type="NCBIfam" id="TIGR01549">
    <property type="entry name" value="HAD-SF-IA-v1"/>
    <property type="match status" value="1"/>
</dbReference>